<reference evidence="5 6" key="1">
    <citation type="submission" date="2020-07" db="EMBL/GenBank/DDBJ databases">
        <title>Sequencing the genomes of 1000 actinobacteria strains.</title>
        <authorList>
            <person name="Klenk H.-P."/>
        </authorList>
    </citation>
    <scope>NUCLEOTIDE SEQUENCE [LARGE SCALE GENOMIC DNA]</scope>
    <source>
        <strain evidence="5 6">DSM 18965</strain>
    </source>
</reference>
<dbReference type="Pfam" id="PF02591">
    <property type="entry name" value="Zn_ribbon_9"/>
    <property type="match status" value="1"/>
</dbReference>
<comment type="caution">
    <text evidence="5">The sequence shown here is derived from an EMBL/GenBank/DDBJ whole genome shotgun (WGS) entry which is preliminary data.</text>
</comment>
<dbReference type="InterPro" id="IPR052376">
    <property type="entry name" value="Oxidative_Scav/Glycosyltrans"/>
</dbReference>
<dbReference type="InterPro" id="IPR003743">
    <property type="entry name" value="Zf-RING_7"/>
</dbReference>
<name>A0A7Y9JRM6_9ACTN</name>
<dbReference type="PANTHER" id="PTHR39082:SF1">
    <property type="entry name" value="SCAVENGER RECEPTOR CLASS A MEMBER 3"/>
    <property type="match status" value="1"/>
</dbReference>
<feature type="coiled-coil region" evidence="1">
    <location>
        <begin position="115"/>
        <end position="149"/>
    </location>
</feature>
<evidence type="ECO:0000256" key="2">
    <source>
        <dbReference type="SAM" id="MobiDB-lite"/>
    </source>
</evidence>
<evidence type="ECO:0008006" key="7">
    <source>
        <dbReference type="Google" id="ProtNLM"/>
    </source>
</evidence>
<feature type="domain" description="C4-type zinc ribbon" evidence="3">
    <location>
        <begin position="223"/>
        <end position="257"/>
    </location>
</feature>
<evidence type="ECO:0000259" key="4">
    <source>
        <dbReference type="Pfam" id="PF24481"/>
    </source>
</evidence>
<evidence type="ECO:0000259" key="3">
    <source>
        <dbReference type="Pfam" id="PF02591"/>
    </source>
</evidence>
<sequence length="265" mass="29464">MDVPPRSTHSTSHSQERPLKADPTAQVTLLDVQELDSRADQLRHQRRSLPEIAEIAELQAHRTELDDQARDARIVVDDLAVEQAKVDADVEQVKARRARDRERMDKGQVGNPKDLERLGHELESLERRIASLEDDELEVMERLEEAQSVLDSVTMLLEQADVRLGELIAARDEKVAAIDAQLVDVEAQRGPSVEGLPEDLLALYEKLRAAKGGVGAAMLHQRRCTGCQLSIDNAELAVIRSAPADLVVRCEECTRILVRTPESGL</sequence>
<evidence type="ECO:0000313" key="5">
    <source>
        <dbReference type="EMBL" id="NYD59392.1"/>
    </source>
</evidence>
<feature type="domain" description="CT398-like coiled coil hairpin" evidence="4">
    <location>
        <begin position="32"/>
        <end position="212"/>
    </location>
</feature>
<dbReference type="InterPro" id="IPR056003">
    <property type="entry name" value="CT398_CC_hairpin"/>
</dbReference>
<keyword evidence="6" id="KW-1185">Reference proteome</keyword>
<accession>A0A7Y9JRM6</accession>
<dbReference type="RefSeq" id="WP_258017008.1">
    <property type="nucleotide sequence ID" value="NZ_CP059163.1"/>
</dbReference>
<protein>
    <recommendedName>
        <fullName evidence="7">C4-type zinc ribbon domain-containing protein</fullName>
    </recommendedName>
</protein>
<dbReference type="Proteomes" id="UP000516957">
    <property type="component" value="Unassembled WGS sequence"/>
</dbReference>
<organism evidence="5 6">
    <name type="scientific">Nocardioides marinisabuli</name>
    <dbReference type="NCBI Taxonomy" id="419476"/>
    <lineage>
        <taxon>Bacteria</taxon>
        <taxon>Bacillati</taxon>
        <taxon>Actinomycetota</taxon>
        <taxon>Actinomycetes</taxon>
        <taxon>Propionibacteriales</taxon>
        <taxon>Nocardioidaceae</taxon>
        <taxon>Nocardioides</taxon>
    </lineage>
</organism>
<evidence type="ECO:0000313" key="6">
    <source>
        <dbReference type="Proteomes" id="UP000516957"/>
    </source>
</evidence>
<dbReference type="Pfam" id="PF24481">
    <property type="entry name" value="CT398_CC"/>
    <property type="match status" value="1"/>
</dbReference>
<evidence type="ECO:0000256" key="1">
    <source>
        <dbReference type="SAM" id="Coils"/>
    </source>
</evidence>
<dbReference type="AlphaFoldDB" id="A0A7Y9JRM6"/>
<keyword evidence="1" id="KW-0175">Coiled coil</keyword>
<proteinExistence type="predicted"/>
<gene>
    <name evidence="5" type="ORF">BKA08_003630</name>
</gene>
<dbReference type="Gene3D" id="1.10.287.1490">
    <property type="match status" value="1"/>
</dbReference>
<dbReference type="EMBL" id="JACCBE010000001">
    <property type="protein sequence ID" value="NYD59392.1"/>
    <property type="molecule type" value="Genomic_DNA"/>
</dbReference>
<feature type="region of interest" description="Disordered" evidence="2">
    <location>
        <begin position="1"/>
        <end position="25"/>
    </location>
</feature>
<dbReference type="PANTHER" id="PTHR39082">
    <property type="entry name" value="PHOSPHOLIPASE C-BETA-2-RELATED"/>
    <property type="match status" value="1"/>
</dbReference>